<dbReference type="PANTHER" id="PTHR47966:SF65">
    <property type="entry name" value="ASPARTIC-TYPE ENDOPEPTIDASE"/>
    <property type="match status" value="1"/>
</dbReference>
<evidence type="ECO:0000256" key="1">
    <source>
        <dbReference type="ARBA" id="ARBA00007447"/>
    </source>
</evidence>
<keyword evidence="2 4" id="KW-0064">Aspartyl protease</keyword>
<dbReference type="AlphaFoldDB" id="A0AAE0WS52"/>
<dbReference type="Gene3D" id="2.40.70.10">
    <property type="entry name" value="Acid Proteases"/>
    <property type="match status" value="2"/>
</dbReference>
<protein>
    <recommendedName>
        <fullName evidence="6">Peptidase A1 domain-containing protein</fullName>
    </recommendedName>
</protein>
<keyword evidence="4" id="KW-0645">Protease</keyword>
<evidence type="ECO:0000256" key="2">
    <source>
        <dbReference type="ARBA" id="ARBA00022750"/>
    </source>
</evidence>
<dbReference type="Proteomes" id="UP001274830">
    <property type="component" value="Unassembled WGS sequence"/>
</dbReference>
<dbReference type="InterPro" id="IPR001461">
    <property type="entry name" value="Aspartic_peptidase_A1"/>
</dbReference>
<dbReference type="SUPFAM" id="SSF50630">
    <property type="entry name" value="Acid proteases"/>
    <property type="match status" value="1"/>
</dbReference>
<feature type="active site" evidence="3">
    <location>
        <position position="279"/>
    </location>
</feature>
<proteinExistence type="inferred from homology"/>
<evidence type="ECO:0000256" key="5">
    <source>
        <dbReference type="SAM" id="SignalP"/>
    </source>
</evidence>
<feature type="domain" description="Peptidase A1" evidence="6">
    <location>
        <begin position="62"/>
        <end position="317"/>
    </location>
</feature>
<accession>A0AAE0WS52</accession>
<feature type="active site" evidence="3">
    <location>
        <position position="80"/>
    </location>
</feature>
<dbReference type="PRINTS" id="PR00792">
    <property type="entry name" value="PEPSIN"/>
</dbReference>
<evidence type="ECO:0000256" key="3">
    <source>
        <dbReference type="PIRSR" id="PIRSR601461-1"/>
    </source>
</evidence>
<dbReference type="InterPro" id="IPR001969">
    <property type="entry name" value="Aspartic_peptidase_AS"/>
</dbReference>
<gene>
    <name evidence="7" type="ORF">LTR78_003242</name>
</gene>
<dbReference type="InterPro" id="IPR021109">
    <property type="entry name" value="Peptidase_aspartic_dom_sf"/>
</dbReference>
<dbReference type="GO" id="GO:0006508">
    <property type="term" value="P:proteolysis"/>
    <property type="evidence" value="ECO:0007669"/>
    <property type="project" value="UniProtKB-KW"/>
</dbReference>
<keyword evidence="8" id="KW-1185">Reference proteome</keyword>
<comment type="caution">
    <text evidence="7">The sequence shown here is derived from an EMBL/GenBank/DDBJ whole genome shotgun (WGS) entry which is preliminary data.</text>
</comment>
<dbReference type="PROSITE" id="PS51767">
    <property type="entry name" value="PEPTIDASE_A1"/>
    <property type="match status" value="1"/>
</dbReference>
<feature type="signal peptide" evidence="5">
    <location>
        <begin position="1"/>
        <end position="22"/>
    </location>
</feature>
<keyword evidence="4" id="KW-0378">Hydrolase</keyword>
<dbReference type="PANTHER" id="PTHR47966">
    <property type="entry name" value="BETA-SITE APP-CLEAVING ENZYME, ISOFORM A-RELATED"/>
    <property type="match status" value="1"/>
</dbReference>
<evidence type="ECO:0000313" key="7">
    <source>
        <dbReference type="EMBL" id="KAK3677037.1"/>
    </source>
</evidence>
<dbReference type="GO" id="GO:0004190">
    <property type="term" value="F:aspartic-type endopeptidase activity"/>
    <property type="evidence" value="ECO:0007669"/>
    <property type="project" value="UniProtKB-KW"/>
</dbReference>
<evidence type="ECO:0000259" key="6">
    <source>
        <dbReference type="PROSITE" id="PS51767"/>
    </source>
</evidence>
<dbReference type="EMBL" id="JAUTXT010000008">
    <property type="protein sequence ID" value="KAK3677037.1"/>
    <property type="molecule type" value="Genomic_DNA"/>
</dbReference>
<sequence length="317" mass="33958">MPLPTPHTNWLTLVWLCIPLLATTEPGVVRMNMARAQDSLALHGRSTPSVRLINDLPRKPAYHVNASIGMPGQMVSLILDTGSSDLWMFAPIMRSALPDRATGICDLSSSTYREVSKEPFDISYVDGTHVTGTYMQDTLAFGDSIMLSNLTMAIVDKMGQGHTGGMGIMGIASNAGEAAVEEGARAYPNFMDLMVEQKLIASKTYSLDLGGRGAQPGSILFGGYDTSRMEGNLSFLSLQPLAGRTAYFAVPWTSFTLTDNDGTRAVGAGSELNLTAEFDSGTSMTYVPVSLFVQLITYFNAHSCHGATCLVSCDVAN</sequence>
<comment type="similarity">
    <text evidence="1 4">Belongs to the peptidase A1 family.</text>
</comment>
<dbReference type="InterPro" id="IPR033121">
    <property type="entry name" value="PEPTIDASE_A1"/>
</dbReference>
<keyword evidence="5" id="KW-0732">Signal</keyword>
<evidence type="ECO:0000256" key="4">
    <source>
        <dbReference type="RuleBase" id="RU000454"/>
    </source>
</evidence>
<dbReference type="Pfam" id="PF00026">
    <property type="entry name" value="Asp"/>
    <property type="match status" value="1"/>
</dbReference>
<dbReference type="PROSITE" id="PS00141">
    <property type="entry name" value="ASP_PROTEASE"/>
    <property type="match status" value="1"/>
</dbReference>
<name>A0AAE0WS52_9PEZI</name>
<organism evidence="7 8">
    <name type="scientific">Recurvomyces mirabilis</name>
    <dbReference type="NCBI Taxonomy" id="574656"/>
    <lineage>
        <taxon>Eukaryota</taxon>
        <taxon>Fungi</taxon>
        <taxon>Dikarya</taxon>
        <taxon>Ascomycota</taxon>
        <taxon>Pezizomycotina</taxon>
        <taxon>Dothideomycetes</taxon>
        <taxon>Dothideomycetidae</taxon>
        <taxon>Mycosphaerellales</taxon>
        <taxon>Teratosphaeriaceae</taxon>
        <taxon>Recurvomyces</taxon>
    </lineage>
</organism>
<evidence type="ECO:0000313" key="8">
    <source>
        <dbReference type="Proteomes" id="UP001274830"/>
    </source>
</evidence>
<feature type="chain" id="PRO_5042292915" description="Peptidase A1 domain-containing protein" evidence="5">
    <location>
        <begin position="23"/>
        <end position="317"/>
    </location>
</feature>
<reference evidence="7" key="1">
    <citation type="submission" date="2023-07" db="EMBL/GenBank/DDBJ databases">
        <title>Black Yeasts Isolated from many extreme environments.</title>
        <authorList>
            <person name="Coleine C."/>
            <person name="Stajich J.E."/>
            <person name="Selbmann L."/>
        </authorList>
    </citation>
    <scope>NUCLEOTIDE SEQUENCE</scope>
    <source>
        <strain evidence="7">CCFEE 5485</strain>
    </source>
</reference>